<organism evidence="2 3">
    <name type="scientific">Paenibacillus oralis</name>
    <dbReference type="NCBI Taxonomy" id="2490856"/>
    <lineage>
        <taxon>Bacteria</taxon>
        <taxon>Bacillati</taxon>
        <taxon>Bacillota</taxon>
        <taxon>Bacilli</taxon>
        <taxon>Bacillales</taxon>
        <taxon>Paenibacillaceae</taxon>
        <taxon>Paenibacillus</taxon>
    </lineage>
</organism>
<dbReference type="AlphaFoldDB" id="A0A3P3U0J5"/>
<dbReference type="OrthoDB" id="2654957at2"/>
<keyword evidence="3" id="KW-1185">Reference proteome</keyword>
<dbReference type="Proteomes" id="UP000267017">
    <property type="component" value="Unassembled WGS sequence"/>
</dbReference>
<feature type="transmembrane region" description="Helical" evidence="1">
    <location>
        <begin position="6"/>
        <end position="24"/>
    </location>
</feature>
<reference evidence="2 3" key="1">
    <citation type="submission" date="2018-11" db="EMBL/GenBank/DDBJ databases">
        <title>Genome sequencing of Paenibacillus sp. KCOM 3021 (= ChDC PVNT-B20).</title>
        <authorList>
            <person name="Kook J.-K."/>
            <person name="Park S.-N."/>
            <person name="Lim Y.K."/>
        </authorList>
    </citation>
    <scope>NUCLEOTIDE SEQUENCE [LARGE SCALE GENOMIC DNA]</scope>
    <source>
        <strain evidence="2 3">KCOM 3021</strain>
    </source>
</reference>
<name>A0A3P3U0J5_9BACL</name>
<accession>A0A3P3U0J5</accession>
<evidence type="ECO:0000313" key="3">
    <source>
        <dbReference type="Proteomes" id="UP000267017"/>
    </source>
</evidence>
<keyword evidence="1" id="KW-0472">Membrane</keyword>
<gene>
    <name evidence="2" type="ORF">EHV15_02970</name>
</gene>
<keyword evidence="1" id="KW-1133">Transmembrane helix</keyword>
<comment type="caution">
    <text evidence="2">The sequence shown here is derived from an EMBL/GenBank/DDBJ whole genome shotgun (WGS) entry which is preliminary data.</text>
</comment>
<dbReference type="RefSeq" id="WP_128629959.1">
    <property type="nucleotide sequence ID" value="NZ_RRCN01000001.1"/>
</dbReference>
<protein>
    <submittedName>
        <fullName evidence="2">Uncharacterized protein</fullName>
    </submittedName>
</protein>
<keyword evidence="1" id="KW-0812">Transmembrane</keyword>
<proteinExistence type="predicted"/>
<dbReference type="EMBL" id="RRCN01000001">
    <property type="protein sequence ID" value="RRJ62043.1"/>
    <property type="molecule type" value="Genomic_DNA"/>
</dbReference>
<evidence type="ECO:0000256" key="1">
    <source>
        <dbReference type="SAM" id="Phobius"/>
    </source>
</evidence>
<sequence>MDHLWLWIVFFLVIVGLGMFNQQFKYSARLRENYEELSALAERTRKGRTTKADLRRWDAALKRLEKHPSEYNKLDREIRLREAYVRYLEQHYPEDERLPQLREAAGFQKDSVWGIKFKA</sequence>
<evidence type="ECO:0000313" key="2">
    <source>
        <dbReference type="EMBL" id="RRJ62043.1"/>
    </source>
</evidence>